<evidence type="ECO:0000256" key="3">
    <source>
        <dbReference type="ARBA" id="ARBA00022605"/>
    </source>
</evidence>
<sequence>MDVRAGLPGTIGRTPLIELKSLTELCGVRIFGKAEFLSPGGSVKDRAALRIITDAESSGKLKPAGTLVEGTGGNTGVALALIARSRGYKCIICMTRTISLEKRALLHTFGAQVVLTEPVPFTNPQHYYHVAASIASKTPGAFFCNQFENLSNYATHYEGTGPEMYVQSGREIDGFICAAGTGGTLAGVSLYLKGQDPRIKCFLMDPPTSHLYHYVRTGELRPLEGSDAGLEGIGIDRVTENFKKAKLDGALTGTAREAIEMAYYILKHEGLFLGTSACFNLVGACKLALLLKKSGAAPRAIATILCDSGDRYLSKIYSGEWLKENDLVPVARGLDFIQVDGNL</sequence>
<keyword evidence="3" id="KW-0028">Amino-acid biosynthesis</keyword>
<gene>
    <name evidence="8" type="ORF">SmJEL517_g05832</name>
</gene>
<name>A0A507BJ30_9FUNG</name>
<dbReference type="GO" id="GO:0016740">
    <property type="term" value="F:transferase activity"/>
    <property type="evidence" value="ECO:0007669"/>
    <property type="project" value="UniProtKB-KW"/>
</dbReference>
<dbReference type="EMBL" id="QEAO01000061">
    <property type="protein sequence ID" value="TPX30650.1"/>
    <property type="molecule type" value="Genomic_DNA"/>
</dbReference>
<comment type="similarity">
    <text evidence="2">Belongs to the cysteine synthase/cystathionine beta-synthase family.</text>
</comment>
<dbReference type="OrthoDB" id="10259545at2759"/>
<dbReference type="GeneID" id="42007055"/>
<dbReference type="Pfam" id="PF00291">
    <property type="entry name" value="PALP"/>
    <property type="match status" value="1"/>
</dbReference>
<dbReference type="PANTHER" id="PTHR10314">
    <property type="entry name" value="CYSTATHIONINE BETA-SYNTHASE"/>
    <property type="match status" value="1"/>
</dbReference>
<reference evidence="8 9" key="1">
    <citation type="journal article" date="2019" name="Sci. Rep.">
        <title>Comparative genomics of chytrid fungi reveal insights into the obligate biotrophic and pathogenic lifestyle of Synchytrium endobioticum.</title>
        <authorList>
            <person name="van de Vossenberg B.T.L.H."/>
            <person name="Warris S."/>
            <person name="Nguyen H.D.T."/>
            <person name="van Gent-Pelzer M.P.E."/>
            <person name="Joly D.L."/>
            <person name="van de Geest H.C."/>
            <person name="Bonants P.J.M."/>
            <person name="Smith D.S."/>
            <person name="Levesque C.A."/>
            <person name="van der Lee T.A.J."/>
        </authorList>
    </citation>
    <scope>NUCLEOTIDE SEQUENCE [LARGE SCALE GENOMIC DNA]</scope>
    <source>
        <strain evidence="8 9">JEL517</strain>
    </source>
</reference>
<dbReference type="GO" id="GO:0006535">
    <property type="term" value="P:cysteine biosynthetic process from serine"/>
    <property type="evidence" value="ECO:0007669"/>
    <property type="project" value="InterPro"/>
</dbReference>
<evidence type="ECO:0000256" key="2">
    <source>
        <dbReference type="ARBA" id="ARBA00007103"/>
    </source>
</evidence>
<dbReference type="RefSeq" id="XP_031022273.1">
    <property type="nucleotide sequence ID" value="XM_031171758.1"/>
</dbReference>
<dbReference type="InterPro" id="IPR001216">
    <property type="entry name" value="P-phosphate_BS"/>
</dbReference>
<dbReference type="Gene3D" id="3.40.50.1100">
    <property type="match status" value="2"/>
</dbReference>
<dbReference type="AlphaFoldDB" id="A0A507BJ30"/>
<proteinExistence type="inferred from homology"/>
<dbReference type="FunFam" id="3.40.50.1100:FF:000016">
    <property type="entry name" value="Cysteine synthase A"/>
    <property type="match status" value="1"/>
</dbReference>
<dbReference type="InterPro" id="IPR050214">
    <property type="entry name" value="Cys_Synth/Cystath_Beta-Synth"/>
</dbReference>
<keyword evidence="5" id="KW-0663">Pyridoxal phosphate</keyword>
<comment type="cofactor">
    <cofactor evidence="1">
        <name>pyridoxal 5'-phosphate</name>
        <dbReference type="ChEBI" id="CHEBI:597326"/>
    </cofactor>
</comment>
<accession>A0A507BJ30</accession>
<evidence type="ECO:0000256" key="4">
    <source>
        <dbReference type="ARBA" id="ARBA00022679"/>
    </source>
</evidence>
<evidence type="ECO:0000256" key="6">
    <source>
        <dbReference type="ARBA" id="ARBA00023192"/>
    </source>
</evidence>
<dbReference type="PROSITE" id="PS00901">
    <property type="entry name" value="CYS_SYNTHASE"/>
    <property type="match status" value="1"/>
</dbReference>
<keyword evidence="6" id="KW-0198">Cysteine biosynthesis</keyword>
<evidence type="ECO:0000313" key="9">
    <source>
        <dbReference type="Proteomes" id="UP000319731"/>
    </source>
</evidence>
<organism evidence="8 9">
    <name type="scientific">Synchytrium microbalum</name>
    <dbReference type="NCBI Taxonomy" id="1806994"/>
    <lineage>
        <taxon>Eukaryota</taxon>
        <taxon>Fungi</taxon>
        <taxon>Fungi incertae sedis</taxon>
        <taxon>Chytridiomycota</taxon>
        <taxon>Chytridiomycota incertae sedis</taxon>
        <taxon>Chytridiomycetes</taxon>
        <taxon>Synchytriales</taxon>
        <taxon>Synchytriaceae</taxon>
        <taxon>Synchytrium</taxon>
    </lineage>
</organism>
<evidence type="ECO:0000256" key="5">
    <source>
        <dbReference type="ARBA" id="ARBA00022898"/>
    </source>
</evidence>
<evidence type="ECO:0000256" key="1">
    <source>
        <dbReference type="ARBA" id="ARBA00001933"/>
    </source>
</evidence>
<dbReference type="InterPro" id="IPR036052">
    <property type="entry name" value="TrpB-like_PALP_sf"/>
</dbReference>
<dbReference type="CDD" id="cd01561">
    <property type="entry name" value="CBS_like"/>
    <property type="match status" value="1"/>
</dbReference>
<evidence type="ECO:0000313" key="8">
    <source>
        <dbReference type="EMBL" id="TPX30650.1"/>
    </source>
</evidence>
<dbReference type="InterPro" id="IPR001926">
    <property type="entry name" value="TrpB-like_PALP"/>
</dbReference>
<dbReference type="STRING" id="1806994.A0A507BJ30"/>
<dbReference type="SUPFAM" id="SSF53686">
    <property type="entry name" value="Tryptophan synthase beta subunit-like PLP-dependent enzymes"/>
    <property type="match status" value="1"/>
</dbReference>
<keyword evidence="9" id="KW-1185">Reference proteome</keyword>
<feature type="domain" description="Tryptophan synthase beta chain-like PALP" evidence="7">
    <location>
        <begin position="10"/>
        <end position="307"/>
    </location>
</feature>
<comment type="caution">
    <text evidence="8">The sequence shown here is derived from an EMBL/GenBank/DDBJ whole genome shotgun (WGS) entry which is preliminary data.</text>
</comment>
<keyword evidence="4" id="KW-0808">Transferase</keyword>
<dbReference type="Proteomes" id="UP000319731">
    <property type="component" value="Unassembled WGS sequence"/>
</dbReference>
<protein>
    <recommendedName>
        <fullName evidence="7">Tryptophan synthase beta chain-like PALP domain-containing protein</fullName>
    </recommendedName>
</protein>
<evidence type="ECO:0000259" key="7">
    <source>
        <dbReference type="Pfam" id="PF00291"/>
    </source>
</evidence>